<protein>
    <recommendedName>
        <fullName evidence="4">Flo11</fullName>
    </recommendedName>
</protein>
<feature type="compositionally biased region" description="Polar residues" evidence="1">
    <location>
        <begin position="1134"/>
        <end position="1143"/>
    </location>
</feature>
<feature type="compositionally biased region" description="Polar residues" evidence="1">
    <location>
        <begin position="497"/>
        <end position="512"/>
    </location>
</feature>
<feature type="compositionally biased region" description="Polar residues" evidence="1">
    <location>
        <begin position="712"/>
        <end position="721"/>
    </location>
</feature>
<feature type="compositionally biased region" description="Polar residues" evidence="1">
    <location>
        <begin position="963"/>
        <end position="1001"/>
    </location>
</feature>
<keyword evidence="3" id="KW-1185">Reference proteome</keyword>
<feature type="compositionally biased region" description="Polar residues" evidence="1">
    <location>
        <begin position="1079"/>
        <end position="1090"/>
    </location>
</feature>
<dbReference type="VEuPathDB" id="FungiDB:SI65_00380"/>
<feature type="compositionally biased region" description="Low complexity" evidence="1">
    <location>
        <begin position="15"/>
        <end position="26"/>
    </location>
</feature>
<feature type="compositionally biased region" description="Basic and acidic residues" evidence="1">
    <location>
        <begin position="1050"/>
        <end position="1064"/>
    </location>
</feature>
<feature type="region of interest" description="Disordered" evidence="1">
    <location>
        <begin position="409"/>
        <end position="1208"/>
    </location>
</feature>
<evidence type="ECO:0000313" key="3">
    <source>
        <dbReference type="Proteomes" id="UP000094569"/>
    </source>
</evidence>
<dbReference type="EMBL" id="JXNT01000001">
    <property type="protein sequence ID" value="ODM22791.1"/>
    <property type="molecule type" value="Genomic_DNA"/>
</dbReference>
<feature type="compositionally biased region" description="Low complexity" evidence="1">
    <location>
        <begin position="594"/>
        <end position="603"/>
    </location>
</feature>
<evidence type="ECO:0000313" key="2">
    <source>
        <dbReference type="EMBL" id="ODM22791.1"/>
    </source>
</evidence>
<proteinExistence type="predicted"/>
<dbReference type="Proteomes" id="UP000094569">
    <property type="component" value="Unassembled WGS sequence"/>
</dbReference>
<feature type="compositionally biased region" description="Basic and acidic residues" evidence="1">
    <location>
        <begin position="885"/>
        <end position="894"/>
    </location>
</feature>
<feature type="compositionally biased region" description="Low complexity" evidence="1">
    <location>
        <begin position="658"/>
        <end position="667"/>
    </location>
</feature>
<feature type="compositionally biased region" description="Low complexity" evidence="1">
    <location>
        <begin position="412"/>
        <end position="425"/>
    </location>
</feature>
<sequence length="1220" mass="131690">MPPLSKTPEPFDFGSVSRSRSTSISSDGQLPRISLLLPPPVTPQPAFIASSAASQIITADQEFNTADFVADDRDGEGNGDSASALVTPEALSHLNGFLDHLLFNILAVSKSTQLSSIRPAVAEVLKPRLAKEVVSAADDELSEYMGGEGDEHLEFRGGQQPTGEFDLVRSWKRTRLRCMVYTRLGDMEEDEEDEHIVRDGLAETETAPRRFASHVDNITPAAAIFLTSIIEHLGEQALIIAGETARSRLSTKLSFEHDEITESGAERGRIDRLVVEDYDMEKLAMNATLGRLWRTWRKRMRTPNLSRTLSRESFRRRGIASTLASSRKSSVVTIDELPARSVTSFETTEAHEEDIDPASIPLPMSEHDIKEISIPGFSAEPEGEIRTMEAVVAHKVRPRSLMVLPSLSLPRSHSVASSPVTAPSSRPKLNRHARSRSLPNNSYSPLDVVAAQEEAAPPTDEGATKQEDVQDIVSPTPSEERRRLETMYEQDEPVDPESQTGLAISTPTATEFSTERRQSEGAKTPTARHSIIAPSLSGASVEVEVSRPGSAQTAYLNEETQRGMTEVIEARGTSRPTSTIQRPRRKASDDSKKSLSASASSASGVPEEVKVPIPTQGTAADSTDAQKAADDASKADDAKKTVEKTWFALDDEDDDDGAAPAPSVPRRPSAERAGRSSPAIARSNRASVQRIPAQVSTHSKSDSNSEKRPLTAGSSSSQVSNKLKGMVGRSPHGETASLRVRSSSETSRPSSGSRNSPGLDQLIQSDETIHYTLTPKNMREMEEPDSPRWKVNRSSTADLADFLKTTGPPGDQGPKVNSKSLARPVSKFQPIAAASEVLSSPKDAKPAADSTRDFASSVKSSGPDGPTSAREATKSPDAASKPTRRFSDATELSKKFIRPGSGLSNSTRNTTGPRLQARSAVAPRGEQTSELIDFIREGPPTPGSHRISRSVAPFRNTMDSDDMNNSASRASGESTPNGSMATKSHTSLGSRTGLLDSSNRANAKADAPAPTSASLGGAKAFDDDRMPVRKQRRVRDPYAIDDDDDEELEELLRLEEKPQRKEESLIDFLRSEPPPDFDSTPQPLVTTNVTAASSKSPSSLTSASAMKARFLRNNTEKSPTSKTSKSSLRSTQTDPRPSGQSDYATKVGMERNGGNKPAAVHVTHGTAMPKRHTETSDLADFLKNTGPPEPPRAPSAFATSKAKDSNGISRLFVRRKKVEA</sequence>
<gene>
    <name evidence="2" type="ORF">SI65_00380</name>
</gene>
<feature type="region of interest" description="Disordered" evidence="1">
    <location>
        <begin position="1"/>
        <end position="26"/>
    </location>
</feature>
<feature type="compositionally biased region" description="Acidic residues" evidence="1">
    <location>
        <begin position="1039"/>
        <end position="1049"/>
    </location>
</feature>
<organism evidence="2 3">
    <name type="scientific">Aspergillus cristatus</name>
    <name type="common">Chinese Fuzhuan brick tea-fermentation fungus</name>
    <name type="synonym">Eurotium cristatum</name>
    <dbReference type="NCBI Taxonomy" id="573508"/>
    <lineage>
        <taxon>Eukaryota</taxon>
        <taxon>Fungi</taxon>
        <taxon>Dikarya</taxon>
        <taxon>Ascomycota</taxon>
        <taxon>Pezizomycotina</taxon>
        <taxon>Eurotiomycetes</taxon>
        <taxon>Eurotiomycetidae</taxon>
        <taxon>Eurotiales</taxon>
        <taxon>Aspergillaceae</taxon>
        <taxon>Aspergillus</taxon>
        <taxon>Aspergillus subgen. Aspergillus</taxon>
    </lineage>
</organism>
<feature type="compositionally biased region" description="Basic and acidic residues" evidence="1">
    <location>
        <begin position="842"/>
        <end position="852"/>
    </location>
</feature>
<feature type="compositionally biased region" description="Low complexity" evidence="1">
    <location>
        <begin position="739"/>
        <end position="756"/>
    </location>
</feature>
<accession>A0A1E3BPT3</accession>
<feature type="compositionally biased region" description="Basic and acidic residues" evidence="1">
    <location>
        <begin position="627"/>
        <end position="643"/>
    </location>
</feature>
<evidence type="ECO:0008006" key="4">
    <source>
        <dbReference type="Google" id="ProtNLM"/>
    </source>
</evidence>
<feature type="compositionally biased region" description="Basic and acidic residues" evidence="1">
    <location>
        <begin position="699"/>
        <end position="709"/>
    </location>
</feature>
<dbReference type="OrthoDB" id="5382203at2759"/>
<reference evidence="2 3" key="1">
    <citation type="journal article" date="2016" name="BMC Genomics">
        <title>Comparative genomic and transcriptomic analyses of the Fuzhuan brick tea-fermentation fungus Aspergillus cristatus.</title>
        <authorList>
            <person name="Ge Y."/>
            <person name="Wang Y."/>
            <person name="Liu Y."/>
            <person name="Tan Y."/>
            <person name="Ren X."/>
            <person name="Zhang X."/>
            <person name="Hyde K.D."/>
            <person name="Liu Y."/>
            <person name="Liu Z."/>
        </authorList>
    </citation>
    <scope>NUCLEOTIDE SEQUENCE [LARGE SCALE GENOMIC DNA]</scope>
    <source>
        <strain evidence="2 3">GZAAS20.1005</strain>
    </source>
</reference>
<feature type="compositionally biased region" description="Low complexity" evidence="1">
    <location>
        <begin position="1091"/>
        <end position="1105"/>
    </location>
</feature>
<name>A0A1E3BPT3_ASPCR</name>
<dbReference type="AlphaFoldDB" id="A0A1E3BPT3"/>
<dbReference type="STRING" id="573508.A0A1E3BPT3"/>
<feature type="compositionally biased region" description="Polar residues" evidence="1">
    <location>
        <begin position="902"/>
        <end position="913"/>
    </location>
</feature>
<feature type="compositionally biased region" description="Low complexity" evidence="1">
    <location>
        <begin position="1116"/>
        <end position="1133"/>
    </location>
</feature>
<evidence type="ECO:0000256" key="1">
    <source>
        <dbReference type="SAM" id="MobiDB-lite"/>
    </source>
</evidence>
<comment type="caution">
    <text evidence="2">The sequence shown here is derived from an EMBL/GenBank/DDBJ whole genome shotgun (WGS) entry which is preliminary data.</text>
</comment>
<feature type="compositionally biased region" description="Basic and acidic residues" evidence="1">
    <location>
        <begin position="777"/>
        <end position="788"/>
    </location>
</feature>